<reference evidence="1 2" key="1">
    <citation type="journal article" date="2018" name="Front. Plant Sci.">
        <title>Red Clover (Trifolium pratense) and Zigzag Clover (T. medium) - A Picture of Genomic Similarities and Differences.</title>
        <authorList>
            <person name="Dluhosova J."/>
            <person name="Istvanek J."/>
            <person name="Nedelnik J."/>
            <person name="Repkova J."/>
        </authorList>
    </citation>
    <scope>NUCLEOTIDE SEQUENCE [LARGE SCALE GENOMIC DNA]</scope>
    <source>
        <strain evidence="2">cv. 10/8</strain>
        <tissue evidence="1">Leaf</tissue>
    </source>
</reference>
<keyword evidence="2" id="KW-1185">Reference proteome</keyword>
<evidence type="ECO:0000313" key="1">
    <source>
        <dbReference type="EMBL" id="MCI83400.1"/>
    </source>
</evidence>
<protein>
    <submittedName>
        <fullName evidence="1">Uncharacterized protein</fullName>
    </submittedName>
</protein>
<feature type="non-terminal residue" evidence="1">
    <location>
        <position position="1"/>
    </location>
</feature>
<accession>A0A392VAA2</accession>
<dbReference type="Proteomes" id="UP000265520">
    <property type="component" value="Unassembled WGS sequence"/>
</dbReference>
<dbReference type="EMBL" id="LXQA011066130">
    <property type="protein sequence ID" value="MCI83400.1"/>
    <property type="molecule type" value="Genomic_DNA"/>
</dbReference>
<name>A0A392VAA2_9FABA</name>
<comment type="caution">
    <text evidence="1">The sequence shown here is derived from an EMBL/GenBank/DDBJ whole genome shotgun (WGS) entry which is preliminary data.</text>
</comment>
<dbReference type="AlphaFoldDB" id="A0A392VAA2"/>
<sequence length="47" mass="5068">VNPMNSVLRAAWPALGAAGRGKTCPPSCTGRKAVPFWAARRPRTENF</sequence>
<evidence type="ECO:0000313" key="2">
    <source>
        <dbReference type="Proteomes" id="UP000265520"/>
    </source>
</evidence>
<proteinExistence type="predicted"/>
<organism evidence="1 2">
    <name type="scientific">Trifolium medium</name>
    <dbReference type="NCBI Taxonomy" id="97028"/>
    <lineage>
        <taxon>Eukaryota</taxon>
        <taxon>Viridiplantae</taxon>
        <taxon>Streptophyta</taxon>
        <taxon>Embryophyta</taxon>
        <taxon>Tracheophyta</taxon>
        <taxon>Spermatophyta</taxon>
        <taxon>Magnoliopsida</taxon>
        <taxon>eudicotyledons</taxon>
        <taxon>Gunneridae</taxon>
        <taxon>Pentapetalae</taxon>
        <taxon>rosids</taxon>
        <taxon>fabids</taxon>
        <taxon>Fabales</taxon>
        <taxon>Fabaceae</taxon>
        <taxon>Papilionoideae</taxon>
        <taxon>50 kb inversion clade</taxon>
        <taxon>NPAAA clade</taxon>
        <taxon>Hologalegina</taxon>
        <taxon>IRL clade</taxon>
        <taxon>Trifolieae</taxon>
        <taxon>Trifolium</taxon>
    </lineage>
</organism>